<name>A0A9P9XUA6_9HYPO</name>
<reference evidence="3" key="1">
    <citation type="journal article" date="2021" name="J Fungi (Basel)">
        <title>Genomic and Metabolomic Analyses of the Marine Fungus Emericellopsis cladophorae: Insights into Saltwater Adaptability Mechanisms and Its Biosynthetic Potential.</title>
        <authorList>
            <person name="Goncalves M.F.M."/>
            <person name="Hilario S."/>
            <person name="Van de Peer Y."/>
            <person name="Esteves A.C."/>
            <person name="Alves A."/>
        </authorList>
    </citation>
    <scope>NUCLEOTIDE SEQUENCE</scope>
    <source>
        <strain evidence="3">MUM 19.33</strain>
    </source>
</reference>
<keyword evidence="4" id="KW-1185">Reference proteome</keyword>
<dbReference type="GeneID" id="75835029"/>
<evidence type="ECO:0000313" key="3">
    <source>
        <dbReference type="EMBL" id="KAI6777909.1"/>
    </source>
</evidence>
<evidence type="ECO:0000256" key="2">
    <source>
        <dbReference type="ARBA" id="ARBA00023235"/>
    </source>
</evidence>
<sequence>MKKLGVTLTPSGDALRHMAMDSAVTATGAEQQAEPVLDAPAGSLHGNASSNLDALPPATALGDHLANEPDWLDIDNIIQSFLHGREGAHAPPGFEPDTAWLPAPSLHNMAGAPSTTAAMYPPSTESSGYFHPQDESGSSDGFVHDPLFGFNGSTTDSYHYASWTSQITRPDSLAKKTSDIRVQAYSMGLPHPSLQPTGAVCLASALCSPGTTVAELAGQAVLCDGDGDALLSPKRTPSPPVPGAHERSVIIAHSKGTIQVGVQLDEAGGVRGCTVSRTARRLFEGKV</sequence>
<dbReference type="PANTHER" id="PTHR43709:SF2">
    <property type="entry name" value="DUF453 DOMAIN PROTEIN (AFU_ORTHOLOGUE AFUA_6G00360)"/>
    <property type="match status" value="1"/>
</dbReference>
<dbReference type="GO" id="GO:0016853">
    <property type="term" value="F:isomerase activity"/>
    <property type="evidence" value="ECO:0007669"/>
    <property type="project" value="UniProtKB-KW"/>
</dbReference>
<dbReference type="OrthoDB" id="10267539at2759"/>
<dbReference type="Gene3D" id="3.10.310.10">
    <property type="entry name" value="Diaminopimelate Epimerase, Chain A, domain 1"/>
    <property type="match status" value="1"/>
</dbReference>
<gene>
    <name evidence="3" type="ORF">J7T54_008559</name>
</gene>
<proteinExistence type="inferred from homology"/>
<dbReference type="RefSeq" id="XP_051358765.1">
    <property type="nucleotide sequence ID" value="XM_051510314.1"/>
</dbReference>
<evidence type="ECO:0000256" key="1">
    <source>
        <dbReference type="ARBA" id="ARBA00007673"/>
    </source>
</evidence>
<protein>
    <submittedName>
        <fullName evidence="3">Isomerase YraM</fullName>
    </submittedName>
</protein>
<keyword evidence="2 3" id="KW-0413">Isomerase</keyword>
<evidence type="ECO:0000313" key="4">
    <source>
        <dbReference type="Proteomes" id="UP001055219"/>
    </source>
</evidence>
<dbReference type="InterPro" id="IPR007400">
    <property type="entry name" value="PrpF-like"/>
</dbReference>
<dbReference type="PANTHER" id="PTHR43709">
    <property type="entry name" value="ACONITATE ISOMERASE-RELATED"/>
    <property type="match status" value="1"/>
</dbReference>
<comment type="caution">
    <text evidence="3">The sequence shown here is derived from an EMBL/GenBank/DDBJ whole genome shotgun (WGS) entry which is preliminary data.</text>
</comment>
<accession>A0A9P9XUA6</accession>
<dbReference type="EMBL" id="JAGIXG020000091">
    <property type="protein sequence ID" value="KAI6777909.1"/>
    <property type="molecule type" value="Genomic_DNA"/>
</dbReference>
<dbReference type="Proteomes" id="UP001055219">
    <property type="component" value="Unassembled WGS sequence"/>
</dbReference>
<dbReference type="SUPFAM" id="SSF54506">
    <property type="entry name" value="Diaminopimelate epimerase-like"/>
    <property type="match status" value="1"/>
</dbReference>
<organism evidence="3 4">
    <name type="scientific">Emericellopsis cladophorae</name>
    <dbReference type="NCBI Taxonomy" id="2686198"/>
    <lineage>
        <taxon>Eukaryota</taxon>
        <taxon>Fungi</taxon>
        <taxon>Dikarya</taxon>
        <taxon>Ascomycota</taxon>
        <taxon>Pezizomycotina</taxon>
        <taxon>Sordariomycetes</taxon>
        <taxon>Hypocreomycetidae</taxon>
        <taxon>Hypocreales</taxon>
        <taxon>Bionectriaceae</taxon>
        <taxon>Emericellopsis</taxon>
    </lineage>
</organism>
<dbReference type="AlphaFoldDB" id="A0A9P9XUA6"/>
<comment type="similarity">
    <text evidence="1">Belongs to the PrpF family.</text>
</comment>
<reference evidence="3" key="2">
    <citation type="submission" date="2022-07" db="EMBL/GenBank/DDBJ databases">
        <authorList>
            <person name="Goncalves M.F.M."/>
            <person name="Hilario S."/>
            <person name="Van De Peer Y."/>
            <person name="Esteves A.C."/>
            <person name="Alves A."/>
        </authorList>
    </citation>
    <scope>NUCLEOTIDE SEQUENCE</scope>
    <source>
        <strain evidence="3">MUM 19.33</strain>
    </source>
</reference>